<dbReference type="SUPFAM" id="SSF144232">
    <property type="entry name" value="HIT/MYND zinc finger-like"/>
    <property type="match status" value="1"/>
</dbReference>
<feature type="compositionally biased region" description="Polar residues" evidence="9">
    <location>
        <begin position="574"/>
        <end position="583"/>
    </location>
</feature>
<feature type="compositionally biased region" description="Polar residues" evidence="9">
    <location>
        <begin position="768"/>
        <end position="783"/>
    </location>
</feature>
<protein>
    <recommendedName>
        <fullName evidence="15">t-SNARE coiled-coil homology domain-containing protein</fullName>
    </recommendedName>
</protein>
<comment type="caution">
    <text evidence="13">The sequence shown here is derived from an EMBL/GenBank/DDBJ whole genome shotgun (WGS) entry which is preliminary data.</text>
</comment>
<keyword evidence="6" id="KW-0862">Zinc</keyword>
<feature type="domain" description="T-SNARE coiled-coil homology" evidence="11">
    <location>
        <begin position="918"/>
        <end position="980"/>
    </location>
</feature>
<comment type="subcellular location">
    <subcellularLocation>
        <location evidence="1">Cytoplasm</location>
    </subcellularLocation>
</comment>
<dbReference type="PANTHER" id="PTHR47442:SF1">
    <property type="entry name" value="MYND-TYPE ZINC FINGER PROTEIN MUB1"/>
    <property type="match status" value="1"/>
</dbReference>
<dbReference type="SUPFAM" id="SSF47661">
    <property type="entry name" value="t-snare proteins"/>
    <property type="match status" value="1"/>
</dbReference>
<feature type="compositionally biased region" description="Basic residues" evidence="9">
    <location>
        <begin position="653"/>
        <end position="662"/>
    </location>
</feature>
<comment type="similarity">
    <text evidence="2">Belongs to the MUB1/samB family.</text>
</comment>
<feature type="region of interest" description="Disordered" evidence="9">
    <location>
        <begin position="768"/>
        <end position="788"/>
    </location>
</feature>
<dbReference type="PROSITE" id="PS50192">
    <property type="entry name" value="T_SNARE"/>
    <property type="match status" value="1"/>
</dbReference>
<dbReference type="GO" id="GO:0006511">
    <property type="term" value="P:ubiquitin-dependent protein catabolic process"/>
    <property type="evidence" value="ECO:0007669"/>
    <property type="project" value="TreeGrafter"/>
</dbReference>
<sequence length="1009" mass="108670">MRESNFHFPSVNKACVSITSALYDRRALDCTADLPLVNSLSHLNFLTSSSARIREILTTDGGIERLVRILRTTRVTDDTLHNWKWTMAFQCVVNVGVRGTAEIRQRVVQVGAVPILVEILHAYLLGTEVHRLELQVRETLNNQSEPPNISKMMDFAADPGMQNSDEHAEINDPSNAVVSSHILASGANNSTGAAPARSSSAARSSAQAAAAAAVAAATSVNPIPVAVPPMLPAAAGVGARQQTRRVGEGVHPLARHVAYSDSNIGAATAAASHASIPSAYMPYNNHAYMLSKLESLQEELDTARRRLQAISHVMYRHDDVVLTLQLLAYLSKTPSQRQQLHECPLLYTQMGAINGSSSGACAGSALHLSATNSTGGGGGSNSSCGYATQSDLDGPYRAAQCAAQANSAAGIPVPRRRQNAGDATVDVFSIVEKFTLHKAFPSDMAYWSAIVMRNGCRRDETRNYCRQCAYSKCQKWELHPNEFAKCRRCRKAKYCSKACQSSAWQEGHRNWCNERNPSSTGNHGSMDGDAVAAAAATVTGSVVALAGTMPVQQQQQQPTPPHPHPVHNHQQQQAFYTQPTTLGNALPPASQVALPHMGMPPPNGAPGPSGHEQLATLTRHSDAYDSQVGEPGAVGTAARRSAAGGPVPSAAHGGHHHHHPYRSAHPESQSLVSALRKRQQLKAETSATEANGSKRQANAAHSEFSRHAGAIGKDIQDTTLLLERLAALARAKTIFDDKTNDINALTTQVKQRIAGINGKIMSLQALQRKQGTGANTSGSGQQASEHHSNIVMSLQSQLASTSTVFKDVLEMRSERLKASGNRKEQFIGTSAAAAGSVPLYSTVNLLGVRNRRRNDDPLPPFANIVDSPLYQVERKTTHSGLPAPYPGTTGNEDFVALSLPDMDEASSSQMLLMQQNQSSYLDSRSDAINSIESTISELGSIFQQLAQMVSEQRDVVQRIDANIETVDINISAAQNELLRYYSNISSNRWLMAKVFMVILVFVFLLVTFV</sequence>
<feature type="coiled-coil region" evidence="8">
    <location>
        <begin position="286"/>
        <end position="313"/>
    </location>
</feature>
<dbReference type="GO" id="GO:0016020">
    <property type="term" value="C:membrane"/>
    <property type="evidence" value="ECO:0007669"/>
    <property type="project" value="InterPro"/>
</dbReference>
<evidence type="ECO:0000313" key="14">
    <source>
        <dbReference type="Proteomes" id="UP001140074"/>
    </source>
</evidence>
<dbReference type="Pfam" id="PF01753">
    <property type="entry name" value="zf-MYND"/>
    <property type="match status" value="1"/>
</dbReference>
<dbReference type="CDD" id="cd15844">
    <property type="entry name" value="SNARE_syntaxin5"/>
    <property type="match status" value="1"/>
</dbReference>
<keyword evidence="8" id="KW-0175">Coiled coil</keyword>
<dbReference type="InterPro" id="IPR010989">
    <property type="entry name" value="SNARE"/>
</dbReference>
<dbReference type="InterPro" id="IPR051664">
    <property type="entry name" value="MYND-type_zinc_finger"/>
</dbReference>
<name>A0A9W8IUK6_9FUNG</name>
<evidence type="ECO:0000256" key="5">
    <source>
        <dbReference type="ARBA" id="ARBA00022771"/>
    </source>
</evidence>
<keyword evidence="10" id="KW-0472">Membrane</keyword>
<gene>
    <name evidence="13" type="ORF">GGH94_000343</name>
</gene>
<evidence type="ECO:0000313" key="13">
    <source>
        <dbReference type="EMBL" id="KAJ2868075.1"/>
    </source>
</evidence>
<proteinExistence type="inferred from homology"/>
<dbReference type="Gene3D" id="6.10.140.2220">
    <property type="match status" value="1"/>
</dbReference>
<dbReference type="PANTHER" id="PTHR47442">
    <property type="entry name" value="MYND-TYPE ZINC FINGER PROTEIN MUB1"/>
    <property type="match status" value="1"/>
</dbReference>
<evidence type="ECO:0008006" key="15">
    <source>
        <dbReference type="Google" id="ProtNLM"/>
    </source>
</evidence>
<feature type="transmembrane region" description="Helical" evidence="10">
    <location>
        <begin position="989"/>
        <end position="1008"/>
    </location>
</feature>
<keyword evidence="10" id="KW-1133">Transmembrane helix</keyword>
<evidence type="ECO:0000259" key="11">
    <source>
        <dbReference type="PROSITE" id="PS50192"/>
    </source>
</evidence>
<dbReference type="GO" id="GO:1990304">
    <property type="term" value="C:MUB1-RAD6-UBR2 ubiquitin ligase complex"/>
    <property type="evidence" value="ECO:0007669"/>
    <property type="project" value="TreeGrafter"/>
</dbReference>
<keyword evidence="14" id="KW-1185">Reference proteome</keyword>
<dbReference type="EMBL" id="JANBUY010000007">
    <property type="protein sequence ID" value="KAJ2868075.1"/>
    <property type="molecule type" value="Genomic_DNA"/>
</dbReference>
<feature type="region of interest" description="Disordered" evidence="9">
    <location>
        <begin position="551"/>
        <end position="613"/>
    </location>
</feature>
<keyword evidence="5 7" id="KW-0863">Zinc-finger</keyword>
<organism evidence="13 14">
    <name type="scientific">Coemansia aciculifera</name>
    <dbReference type="NCBI Taxonomy" id="417176"/>
    <lineage>
        <taxon>Eukaryota</taxon>
        <taxon>Fungi</taxon>
        <taxon>Fungi incertae sedis</taxon>
        <taxon>Zoopagomycota</taxon>
        <taxon>Kickxellomycotina</taxon>
        <taxon>Kickxellomycetes</taxon>
        <taxon>Kickxellales</taxon>
        <taxon>Kickxellaceae</taxon>
        <taxon>Coemansia</taxon>
    </lineage>
</organism>
<reference evidence="13" key="1">
    <citation type="submission" date="2022-07" db="EMBL/GenBank/DDBJ databases">
        <title>Phylogenomic reconstructions and comparative analyses of Kickxellomycotina fungi.</title>
        <authorList>
            <person name="Reynolds N.K."/>
            <person name="Stajich J.E."/>
            <person name="Barry K."/>
            <person name="Grigoriev I.V."/>
            <person name="Crous P."/>
            <person name="Smith M.E."/>
        </authorList>
    </citation>
    <scope>NUCLEOTIDE SEQUENCE</scope>
    <source>
        <strain evidence="13">RSA 476</strain>
    </source>
</reference>
<evidence type="ECO:0000259" key="12">
    <source>
        <dbReference type="PROSITE" id="PS50865"/>
    </source>
</evidence>
<dbReference type="GO" id="GO:0007163">
    <property type="term" value="P:establishment or maintenance of cell polarity"/>
    <property type="evidence" value="ECO:0007669"/>
    <property type="project" value="TreeGrafter"/>
</dbReference>
<evidence type="ECO:0000256" key="8">
    <source>
        <dbReference type="SAM" id="Coils"/>
    </source>
</evidence>
<dbReference type="Proteomes" id="UP001140074">
    <property type="component" value="Unassembled WGS sequence"/>
</dbReference>
<dbReference type="InterPro" id="IPR002893">
    <property type="entry name" value="Znf_MYND"/>
</dbReference>
<dbReference type="Gene3D" id="1.20.58.70">
    <property type="match status" value="1"/>
</dbReference>
<evidence type="ECO:0000256" key="6">
    <source>
        <dbReference type="ARBA" id="ARBA00022833"/>
    </source>
</evidence>
<feature type="compositionally biased region" description="Polar residues" evidence="9">
    <location>
        <begin position="682"/>
        <end position="696"/>
    </location>
</feature>
<dbReference type="InterPro" id="IPR000727">
    <property type="entry name" value="T_SNARE_dom"/>
</dbReference>
<keyword evidence="3" id="KW-0963">Cytoplasm</keyword>
<feature type="domain" description="MYND-type" evidence="12">
    <location>
        <begin position="465"/>
        <end position="512"/>
    </location>
</feature>
<dbReference type="SMART" id="SM00397">
    <property type="entry name" value="t_SNARE"/>
    <property type="match status" value="1"/>
</dbReference>
<evidence type="ECO:0000256" key="3">
    <source>
        <dbReference type="ARBA" id="ARBA00022490"/>
    </source>
</evidence>
<feature type="compositionally biased region" description="Low complexity" evidence="9">
    <location>
        <begin position="641"/>
        <end position="652"/>
    </location>
</feature>
<dbReference type="Pfam" id="PF05739">
    <property type="entry name" value="SNARE"/>
    <property type="match status" value="1"/>
</dbReference>
<evidence type="ECO:0000256" key="4">
    <source>
        <dbReference type="ARBA" id="ARBA00022723"/>
    </source>
</evidence>
<dbReference type="AlphaFoldDB" id="A0A9W8IUK6"/>
<evidence type="ECO:0000256" key="10">
    <source>
        <dbReference type="SAM" id="Phobius"/>
    </source>
</evidence>
<dbReference type="PROSITE" id="PS01360">
    <property type="entry name" value="ZF_MYND_1"/>
    <property type="match status" value="1"/>
</dbReference>
<dbReference type="PROSITE" id="PS50865">
    <property type="entry name" value="ZF_MYND_2"/>
    <property type="match status" value="1"/>
</dbReference>
<evidence type="ECO:0000256" key="9">
    <source>
        <dbReference type="SAM" id="MobiDB-lite"/>
    </source>
</evidence>
<evidence type="ECO:0000256" key="2">
    <source>
        <dbReference type="ARBA" id="ARBA00010655"/>
    </source>
</evidence>
<dbReference type="GO" id="GO:0008270">
    <property type="term" value="F:zinc ion binding"/>
    <property type="evidence" value="ECO:0007669"/>
    <property type="project" value="UniProtKB-KW"/>
</dbReference>
<evidence type="ECO:0000256" key="1">
    <source>
        <dbReference type="ARBA" id="ARBA00004496"/>
    </source>
</evidence>
<feature type="region of interest" description="Disordered" evidence="9">
    <location>
        <begin position="625"/>
        <end position="705"/>
    </location>
</feature>
<dbReference type="GO" id="GO:0016192">
    <property type="term" value="P:vesicle-mediated transport"/>
    <property type="evidence" value="ECO:0007669"/>
    <property type="project" value="InterPro"/>
</dbReference>
<keyword evidence="4" id="KW-0479">Metal-binding</keyword>
<keyword evidence="10" id="KW-0812">Transmembrane</keyword>
<evidence type="ECO:0000256" key="7">
    <source>
        <dbReference type="PROSITE-ProRule" id="PRU00134"/>
    </source>
</evidence>
<accession>A0A9W8IUK6</accession>
<dbReference type="GO" id="GO:0005737">
    <property type="term" value="C:cytoplasm"/>
    <property type="evidence" value="ECO:0007669"/>
    <property type="project" value="UniProtKB-SubCell"/>
</dbReference>